<reference evidence="11 12" key="1">
    <citation type="submission" date="2018-07" db="EMBL/GenBank/DDBJ databases">
        <title>Draft Genome Assemblies for Five Robust Yarrowia lipolytica Strains Exhibiting High Lipid Production and Pentose Sugar Utilization and Sugar Alcohol Secretion from Undetoxified Lignocellulosic Biomass Hydrolysates.</title>
        <authorList>
            <consortium name="DOE Joint Genome Institute"/>
            <person name="Walker C."/>
            <person name="Ryu S."/>
            <person name="Na H."/>
            <person name="Zane M."/>
            <person name="LaButti K."/>
            <person name="Lipzen A."/>
            <person name="Haridas S."/>
            <person name="Barry K."/>
            <person name="Grigoriev I.V."/>
            <person name="Quarterman J."/>
            <person name="Slininger P."/>
            <person name="Dien B."/>
            <person name="Trinh C.T."/>
        </authorList>
    </citation>
    <scope>NUCLEOTIDE SEQUENCE [LARGE SCALE GENOMIC DNA]</scope>
    <source>
        <strain evidence="11 12">YB392</strain>
    </source>
</reference>
<protein>
    <submittedName>
        <fullName evidence="11">Telomere stability and silencing-domain-containing protein</fullName>
    </submittedName>
</protein>
<dbReference type="AlphaFoldDB" id="A0A371CBK1"/>
<comment type="subcellular location">
    <subcellularLocation>
        <location evidence="2">Cytoplasm</location>
    </subcellularLocation>
    <subcellularLocation>
        <location evidence="1">Nucleus</location>
    </subcellularLocation>
</comment>
<evidence type="ECO:0000256" key="4">
    <source>
        <dbReference type="ARBA" id="ARBA00022490"/>
    </source>
</evidence>
<keyword evidence="5" id="KW-0507">mRNA processing</keyword>
<gene>
    <name evidence="11" type="ORF">B0I71DRAFT_128745</name>
</gene>
<evidence type="ECO:0000256" key="8">
    <source>
        <dbReference type="ARBA" id="ARBA00023306"/>
    </source>
</evidence>
<name>A0A371CBK1_YARLL</name>
<evidence type="ECO:0000313" key="11">
    <source>
        <dbReference type="EMBL" id="RDW27676.1"/>
    </source>
</evidence>
<keyword evidence="9" id="KW-0175">Coiled coil</keyword>
<evidence type="ECO:0000256" key="5">
    <source>
        <dbReference type="ARBA" id="ARBA00022664"/>
    </source>
</evidence>
<proteinExistence type="inferred from homology"/>
<dbReference type="VEuPathDB" id="FungiDB:YALI0_F24343g"/>
<feature type="coiled-coil region" evidence="9">
    <location>
        <begin position="135"/>
        <end position="189"/>
    </location>
</feature>
<dbReference type="OMA" id="PTIFIST"/>
<dbReference type="InterPro" id="IPR053822">
    <property type="entry name" value="SDE2-like_dom"/>
</dbReference>
<keyword evidence="8" id="KW-0131">Cell cycle</keyword>
<evidence type="ECO:0000259" key="10">
    <source>
        <dbReference type="Pfam" id="PF22782"/>
    </source>
</evidence>
<sequence>MPTIFISTPSGLRDIQKHVLADDDVHVAIESALKELPPNATAKGYLSTRGGQSLESLSAAAGDIYLRWNMRLCGGKGGFGSMLRAQGGRMARKKNRKKTETENDSFRTLDGRRMKSIRQAKELGEYLSTADEIKKKEAEEKKQKLLNILQKEKTSGSSRKSKFENTRLLEDHEDAVQKMRKDAEMAALAVSEIDTALSSSAGSSSSNVKAKGGDFFGMDFSESESESESDTESI</sequence>
<evidence type="ECO:0000256" key="6">
    <source>
        <dbReference type="ARBA" id="ARBA00023187"/>
    </source>
</evidence>
<keyword evidence="6" id="KW-0508">mRNA splicing</keyword>
<keyword evidence="7" id="KW-0539">Nucleus</keyword>
<evidence type="ECO:0000256" key="7">
    <source>
        <dbReference type="ARBA" id="ARBA00023242"/>
    </source>
</evidence>
<comment type="similarity">
    <text evidence="3">Belongs to the SDE2 family.</text>
</comment>
<dbReference type="Proteomes" id="UP000256601">
    <property type="component" value="Unassembled WGS sequence"/>
</dbReference>
<dbReference type="GO" id="GO:0006397">
    <property type="term" value="P:mRNA processing"/>
    <property type="evidence" value="ECO:0007669"/>
    <property type="project" value="UniProtKB-KW"/>
</dbReference>
<accession>A0A371CBK1</accession>
<dbReference type="GO" id="GO:0008380">
    <property type="term" value="P:RNA splicing"/>
    <property type="evidence" value="ECO:0007669"/>
    <property type="project" value="UniProtKB-KW"/>
</dbReference>
<feature type="domain" description="SDE2-like" evidence="10">
    <location>
        <begin position="74"/>
        <end position="182"/>
    </location>
</feature>
<keyword evidence="4" id="KW-0963">Cytoplasm</keyword>
<dbReference type="EMBL" id="KZ858960">
    <property type="protein sequence ID" value="RDW27676.1"/>
    <property type="molecule type" value="Genomic_DNA"/>
</dbReference>
<evidence type="ECO:0000256" key="3">
    <source>
        <dbReference type="ARBA" id="ARBA00008726"/>
    </source>
</evidence>
<dbReference type="PANTHER" id="PTHR12786">
    <property type="entry name" value="SPLICING FACTOR SF3A-RELATED"/>
    <property type="match status" value="1"/>
</dbReference>
<evidence type="ECO:0000256" key="9">
    <source>
        <dbReference type="SAM" id="Coils"/>
    </source>
</evidence>
<dbReference type="PANTHER" id="PTHR12786:SF1">
    <property type="entry name" value="SPLICING REGULATOR SDE2"/>
    <property type="match status" value="1"/>
</dbReference>
<evidence type="ECO:0000256" key="1">
    <source>
        <dbReference type="ARBA" id="ARBA00004123"/>
    </source>
</evidence>
<organism evidence="11 12">
    <name type="scientific">Yarrowia lipolytica</name>
    <name type="common">Candida lipolytica</name>
    <dbReference type="NCBI Taxonomy" id="4952"/>
    <lineage>
        <taxon>Eukaryota</taxon>
        <taxon>Fungi</taxon>
        <taxon>Dikarya</taxon>
        <taxon>Ascomycota</taxon>
        <taxon>Saccharomycotina</taxon>
        <taxon>Dipodascomycetes</taxon>
        <taxon>Dipodascales</taxon>
        <taxon>Dipodascales incertae sedis</taxon>
        <taxon>Yarrowia</taxon>
    </lineage>
</organism>
<evidence type="ECO:0000256" key="2">
    <source>
        <dbReference type="ARBA" id="ARBA00004496"/>
    </source>
</evidence>
<evidence type="ECO:0000313" key="12">
    <source>
        <dbReference type="Proteomes" id="UP000256601"/>
    </source>
</evidence>
<dbReference type="Pfam" id="PF22782">
    <property type="entry name" value="SDE2"/>
    <property type="match status" value="1"/>
</dbReference>
<dbReference type="GO" id="GO:0005737">
    <property type="term" value="C:cytoplasm"/>
    <property type="evidence" value="ECO:0007669"/>
    <property type="project" value="UniProtKB-SubCell"/>
</dbReference>
<dbReference type="GO" id="GO:0005634">
    <property type="term" value="C:nucleus"/>
    <property type="evidence" value="ECO:0007669"/>
    <property type="project" value="UniProtKB-SubCell"/>
</dbReference>
<dbReference type="InterPro" id="IPR051421">
    <property type="entry name" value="RNA_Proc_DNA_Dmg_Regulator"/>
</dbReference>